<dbReference type="PANTHER" id="PTHR13182">
    <property type="entry name" value="ZINC FINGER PROTEIN 622"/>
    <property type="match status" value="1"/>
</dbReference>
<dbReference type="InterPro" id="IPR036236">
    <property type="entry name" value="Znf_C2H2_sf"/>
</dbReference>
<evidence type="ECO:0000256" key="2">
    <source>
        <dbReference type="SAM" id="MobiDB-lite"/>
    </source>
</evidence>
<dbReference type="EMBL" id="PUHP01000209">
    <property type="protein sequence ID" value="TQN72023.1"/>
    <property type="molecule type" value="Genomic_DNA"/>
</dbReference>
<feature type="compositionally biased region" description="Acidic residues" evidence="2">
    <location>
        <begin position="92"/>
        <end position="102"/>
    </location>
</feature>
<organism evidence="4 5">
    <name type="scientific">Colletotrichum shisoi</name>
    <dbReference type="NCBI Taxonomy" id="2078593"/>
    <lineage>
        <taxon>Eukaryota</taxon>
        <taxon>Fungi</taxon>
        <taxon>Dikarya</taxon>
        <taxon>Ascomycota</taxon>
        <taxon>Pezizomycotina</taxon>
        <taxon>Sordariomycetes</taxon>
        <taxon>Hypocreomycetidae</taxon>
        <taxon>Glomerellales</taxon>
        <taxon>Glomerellaceae</taxon>
        <taxon>Colletotrichum</taxon>
        <taxon>Colletotrichum destructivum species complex</taxon>
    </lineage>
</organism>
<evidence type="ECO:0000259" key="3">
    <source>
        <dbReference type="Pfam" id="PF12756"/>
    </source>
</evidence>
<dbReference type="Pfam" id="PF12756">
    <property type="entry name" value="zf-C2H2_2"/>
    <property type="match status" value="1"/>
</dbReference>
<keyword evidence="1" id="KW-0175">Coiled coil</keyword>
<dbReference type="AlphaFoldDB" id="A0A5Q4BY58"/>
<feature type="coiled-coil region" evidence="1">
    <location>
        <begin position="339"/>
        <end position="366"/>
    </location>
</feature>
<dbReference type="OrthoDB" id="19329at2759"/>
<name>A0A5Q4BY58_9PEZI</name>
<dbReference type="PANTHER" id="PTHR13182:SF8">
    <property type="entry name" value="CYTOPLASMIC 60S SUBUNIT BIOGENESIS FACTOR ZNF622"/>
    <property type="match status" value="1"/>
</dbReference>
<evidence type="ECO:0000256" key="1">
    <source>
        <dbReference type="SAM" id="Coils"/>
    </source>
</evidence>
<reference evidence="4 5" key="1">
    <citation type="journal article" date="2019" name="Sci. Rep.">
        <title>Colletotrichum shisoi sp. nov., an anthracnose pathogen of Perilla frutescens in Japan: molecular phylogenetic, morphological and genomic evidence.</title>
        <authorList>
            <person name="Gan P."/>
            <person name="Tsushima A."/>
            <person name="Hiroyama R."/>
            <person name="Narusaka M."/>
            <person name="Takano Y."/>
            <person name="Narusaka Y."/>
            <person name="Kawaradani M."/>
            <person name="Damm U."/>
            <person name="Shirasu K."/>
        </authorList>
    </citation>
    <scope>NUCLEOTIDE SEQUENCE [LARGE SCALE GENOMIC DNA]</scope>
    <source>
        <strain evidence="4 5">PG-2018a</strain>
    </source>
</reference>
<dbReference type="Proteomes" id="UP000326340">
    <property type="component" value="Unassembled WGS sequence"/>
</dbReference>
<keyword evidence="5" id="KW-1185">Reference proteome</keyword>
<dbReference type="GO" id="GO:0042273">
    <property type="term" value="P:ribosomal large subunit biogenesis"/>
    <property type="evidence" value="ECO:0007669"/>
    <property type="project" value="TreeGrafter"/>
</dbReference>
<evidence type="ECO:0000313" key="4">
    <source>
        <dbReference type="EMBL" id="TQN72023.1"/>
    </source>
</evidence>
<feature type="compositionally biased region" description="Low complexity" evidence="2">
    <location>
        <begin position="75"/>
        <end position="91"/>
    </location>
</feature>
<sequence length="382" mass="41146">MEQQPTTSHFKLSATSCGTCAVHFDNADTRRAHSKSQWHVTNLKRRIADLEPLTAKQHAAILEASTAPPGGPATSSGSDTENSSSSSVSDADLSDAEPDDDDDDFNPETCLFCNAVSVSFDDSVAHMGRAHGMFIPNRDELIVDPETLVGYLHLVVFGYRECLQCGTQRRTASAVQQHMLGKGHCKFDIAAEDSEFRDFYQASTGDGDDGTQRQETRRAISDATEEGGSVRLPSGKTLTHRSSPAASRQRTRLTPAAAAASGSGPDALLPGVTTTDESDASLRPTAPRGPGKQSADDAKALLTRAEKRDAVFETQLARLSLEDRAALAHLPSAEQRGVLLTQKRQLDRAEKAARRLRTRLELKANKTGQGHFVNDVPGRQNG</sequence>
<accession>A0A5Q4BY58</accession>
<proteinExistence type="predicted"/>
<dbReference type="InterPro" id="IPR040025">
    <property type="entry name" value="Znf622/Rei1/Reh1"/>
</dbReference>
<feature type="region of interest" description="Disordered" evidence="2">
    <location>
        <begin position="64"/>
        <end position="102"/>
    </location>
</feature>
<protein>
    <submittedName>
        <fullName evidence="4">Core trichothecene cluster (CTC) protein 15</fullName>
    </submittedName>
</protein>
<evidence type="ECO:0000313" key="5">
    <source>
        <dbReference type="Proteomes" id="UP000326340"/>
    </source>
</evidence>
<dbReference type="InterPro" id="IPR041661">
    <property type="entry name" value="ZN622/Rei1/Reh1_Znf-C2H2"/>
</dbReference>
<comment type="caution">
    <text evidence="4">The sequence shown here is derived from an EMBL/GenBank/DDBJ whole genome shotgun (WGS) entry which is preliminary data.</text>
</comment>
<feature type="domain" description="ZN622/Rei1/Reh1 zinc finger C2H2-type" evidence="3">
    <location>
        <begin position="109"/>
        <end position="204"/>
    </location>
</feature>
<feature type="region of interest" description="Disordered" evidence="2">
    <location>
        <begin position="200"/>
        <end position="296"/>
    </location>
</feature>
<feature type="compositionally biased region" description="Polar residues" evidence="2">
    <location>
        <begin position="236"/>
        <end position="248"/>
    </location>
</feature>
<dbReference type="GO" id="GO:0030687">
    <property type="term" value="C:preribosome, large subunit precursor"/>
    <property type="evidence" value="ECO:0007669"/>
    <property type="project" value="TreeGrafter"/>
</dbReference>
<gene>
    <name evidence="4" type="primary">TRI15-1</name>
    <name evidence="4" type="ORF">CSHISOI_03485</name>
</gene>
<dbReference type="SUPFAM" id="SSF57667">
    <property type="entry name" value="beta-beta-alpha zinc fingers"/>
    <property type="match status" value="1"/>
</dbReference>
<feature type="compositionally biased region" description="Low complexity" evidence="2">
    <location>
        <begin position="252"/>
        <end position="268"/>
    </location>
</feature>
<feature type="compositionally biased region" description="Basic and acidic residues" evidence="2">
    <location>
        <begin position="210"/>
        <end position="220"/>
    </location>
</feature>